<keyword evidence="2" id="KW-0812">Transmembrane</keyword>
<keyword evidence="2" id="KW-1133">Transmembrane helix</keyword>
<evidence type="ECO:0000256" key="2">
    <source>
        <dbReference type="SAM" id="Phobius"/>
    </source>
</evidence>
<feature type="region of interest" description="Disordered" evidence="1">
    <location>
        <begin position="1"/>
        <end position="52"/>
    </location>
</feature>
<evidence type="ECO:0008006" key="5">
    <source>
        <dbReference type="Google" id="ProtNLM"/>
    </source>
</evidence>
<feature type="transmembrane region" description="Helical" evidence="2">
    <location>
        <begin position="121"/>
        <end position="142"/>
    </location>
</feature>
<sequence length="271" mass="27563">MTSEQSATEAAEDGSQPAAAPEPNSRVHLRKPDQSQPTQAQEDPEQADPYADWQPPALSIGRAFAVADLVRAGIAAAVLLVLGAPLGLLWSAIAPHAMAAQTAGGAIYTGFDNEVFVAADAVLGAIGLVVGILAGVGGYLWLSRRGPWMAIGLAVGGAAGSALAMVVGHQIGLATFDRLVASGPVGTQFTAPVSVRATGVLLIEPLVAVLVYVVTAGWSKYGDLRRGDFEIPPEVWGEHAPAETSSDLAAPAARPAAPEQPEAAEASSPPA</sequence>
<evidence type="ECO:0000313" key="3">
    <source>
        <dbReference type="EMBL" id="GAA1691998.1"/>
    </source>
</evidence>
<proteinExistence type="predicted"/>
<feature type="compositionally biased region" description="Low complexity" evidence="1">
    <location>
        <begin position="249"/>
        <end position="271"/>
    </location>
</feature>
<evidence type="ECO:0000313" key="4">
    <source>
        <dbReference type="Proteomes" id="UP001500618"/>
    </source>
</evidence>
<dbReference type="Proteomes" id="UP001500618">
    <property type="component" value="Unassembled WGS sequence"/>
</dbReference>
<keyword evidence="4" id="KW-1185">Reference proteome</keyword>
<evidence type="ECO:0000256" key="1">
    <source>
        <dbReference type="SAM" id="MobiDB-lite"/>
    </source>
</evidence>
<dbReference type="InterPro" id="IPR021213">
    <property type="entry name" value="DUF2567"/>
</dbReference>
<feature type="transmembrane region" description="Helical" evidence="2">
    <location>
        <begin position="193"/>
        <end position="218"/>
    </location>
</feature>
<dbReference type="EMBL" id="BAAANY010000019">
    <property type="protein sequence ID" value="GAA1691998.1"/>
    <property type="molecule type" value="Genomic_DNA"/>
</dbReference>
<dbReference type="RefSeq" id="WP_344312567.1">
    <property type="nucleotide sequence ID" value="NZ_BAAANY010000019.1"/>
</dbReference>
<organism evidence="3 4">
    <name type="scientific">Fodinicola feengrottensis</name>
    <dbReference type="NCBI Taxonomy" id="435914"/>
    <lineage>
        <taxon>Bacteria</taxon>
        <taxon>Bacillati</taxon>
        <taxon>Actinomycetota</taxon>
        <taxon>Actinomycetes</taxon>
        <taxon>Mycobacteriales</taxon>
        <taxon>Fodinicola</taxon>
    </lineage>
</organism>
<feature type="region of interest" description="Disordered" evidence="1">
    <location>
        <begin position="235"/>
        <end position="271"/>
    </location>
</feature>
<dbReference type="Pfam" id="PF10821">
    <property type="entry name" value="DUF2567"/>
    <property type="match status" value="1"/>
</dbReference>
<reference evidence="3 4" key="1">
    <citation type="journal article" date="2019" name="Int. J. Syst. Evol. Microbiol.">
        <title>The Global Catalogue of Microorganisms (GCM) 10K type strain sequencing project: providing services to taxonomists for standard genome sequencing and annotation.</title>
        <authorList>
            <consortium name="The Broad Institute Genomics Platform"/>
            <consortium name="The Broad Institute Genome Sequencing Center for Infectious Disease"/>
            <person name="Wu L."/>
            <person name="Ma J."/>
        </authorList>
    </citation>
    <scope>NUCLEOTIDE SEQUENCE [LARGE SCALE GENOMIC DNA]</scope>
    <source>
        <strain evidence="3 4">JCM 14718</strain>
    </source>
</reference>
<keyword evidence="2" id="KW-0472">Membrane</keyword>
<protein>
    <recommendedName>
        <fullName evidence="5">DUF2567 domain-containing protein</fullName>
    </recommendedName>
</protein>
<name>A0ABN2HQZ9_9ACTN</name>
<accession>A0ABN2HQZ9</accession>
<comment type="caution">
    <text evidence="3">The sequence shown here is derived from an EMBL/GenBank/DDBJ whole genome shotgun (WGS) entry which is preliminary data.</text>
</comment>
<feature type="transmembrane region" description="Helical" evidence="2">
    <location>
        <begin position="149"/>
        <end position="173"/>
    </location>
</feature>
<feature type="transmembrane region" description="Helical" evidence="2">
    <location>
        <begin position="69"/>
        <end position="93"/>
    </location>
</feature>
<gene>
    <name evidence="3" type="ORF">GCM10009765_46720</name>
</gene>